<evidence type="ECO:0000313" key="3">
    <source>
        <dbReference type="Proteomes" id="UP000653305"/>
    </source>
</evidence>
<comment type="caution">
    <text evidence="2">The sequence shown here is derived from an EMBL/GenBank/DDBJ whole genome shotgun (WGS) entry which is preliminary data.</text>
</comment>
<keyword evidence="1" id="KW-0472">Membrane</keyword>
<reference evidence="2" key="1">
    <citation type="submission" date="2020-07" db="EMBL/GenBank/DDBJ databases">
        <title>Ethylene signaling mediates host invasion by parasitic plants.</title>
        <authorList>
            <person name="Yoshida S."/>
        </authorList>
    </citation>
    <scope>NUCLEOTIDE SEQUENCE</scope>
    <source>
        <strain evidence="2">Okayama</strain>
    </source>
</reference>
<keyword evidence="1" id="KW-1133">Transmembrane helix</keyword>
<evidence type="ECO:0000313" key="2">
    <source>
        <dbReference type="EMBL" id="GFP98745.1"/>
    </source>
</evidence>
<feature type="transmembrane region" description="Helical" evidence="1">
    <location>
        <begin position="28"/>
        <end position="47"/>
    </location>
</feature>
<keyword evidence="2" id="KW-0378">Hydrolase</keyword>
<keyword evidence="3" id="KW-1185">Reference proteome</keyword>
<gene>
    <name evidence="2" type="ORF">PHJA_002018400</name>
</gene>
<dbReference type="EMBL" id="BMAC01000541">
    <property type="protein sequence ID" value="GFP98745.1"/>
    <property type="molecule type" value="Genomic_DNA"/>
</dbReference>
<name>A0A830CUQ4_9LAMI</name>
<accession>A0A830CUQ4</accession>
<dbReference type="Proteomes" id="UP000653305">
    <property type="component" value="Unassembled WGS sequence"/>
</dbReference>
<proteinExistence type="predicted"/>
<keyword evidence="1" id="KW-0812">Transmembrane</keyword>
<organism evidence="2 3">
    <name type="scientific">Phtheirospermum japonicum</name>
    <dbReference type="NCBI Taxonomy" id="374723"/>
    <lineage>
        <taxon>Eukaryota</taxon>
        <taxon>Viridiplantae</taxon>
        <taxon>Streptophyta</taxon>
        <taxon>Embryophyta</taxon>
        <taxon>Tracheophyta</taxon>
        <taxon>Spermatophyta</taxon>
        <taxon>Magnoliopsida</taxon>
        <taxon>eudicotyledons</taxon>
        <taxon>Gunneridae</taxon>
        <taxon>Pentapetalae</taxon>
        <taxon>asterids</taxon>
        <taxon>lamiids</taxon>
        <taxon>Lamiales</taxon>
        <taxon>Orobanchaceae</taxon>
        <taxon>Orobanchaceae incertae sedis</taxon>
        <taxon>Phtheirospermum</taxon>
    </lineage>
</organism>
<dbReference type="AlphaFoldDB" id="A0A830CUQ4"/>
<dbReference type="GO" id="GO:0016787">
    <property type="term" value="F:hydrolase activity"/>
    <property type="evidence" value="ECO:0007669"/>
    <property type="project" value="UniProtKB-KW"/>
</dbReference>
<sequence>MYSQFMSPGPPGHGPRLMGPSFSTVDGYVAYEVVHVVVFPGCIMLIGHKRFGSRETIVGHADQFAVVDRQPF</sequence>
<evidence type="ECO:0000256" key="1">
    <source>
        <dbReference type="SAM" id="Phobius"/>
    </source>
</evidence>
<protein>
    <submittedName>
        <fullName evidence="2">Ubiquitin carboxyl-terminal hydrolase isozyme l5</fullName>
    </submittedName>
</protein>